<dbReference type="Pfam" id="PF05239">
    <property type="entry name" value="PRC"/>
    <property type="match status" value="1"/>
</dbReference>
<dbReference type="Proteomes" id="UP000321513">
    <property type="component" value="Unassembled WGS sequence"/>
</dbReference>
<sequence length="307" mass="34327">MSTNNENTNQRLQELGGSDFEIADGQPNIKGWDIKDETGKRIGEVDELLFDAQSRKVRYIVVDLEGNVLDLETRHVLVPIGIAQLHDKNDDVILPGVTAGHLQSLPEYKKDDVGIETENKVRNAFASLGAAGFGAAAITSNNFGKNEDFYNHEHFNEDNLYRNRNRLSNNLGNQTAGENTSNITSENTTLPVIEENLEVGKREVENGGVRLRSRIVEQKVSEDINLKQEKVTVERTPVDRPASEGDIHEKAIEMEAKEELPVTHKEARIVEEVSLNKEVTEREETISDTVRKTDVQVENLGSTDIDK</sequence>
<dbReference type="EMBL" id="BJYT01000051">
    <property type="protein sequence ID" value="GEO12273.1"/>
    <property type="molecule type" value="Genomic_DNA"/>
</dbReference>
<dbReference type="RefSeq" id="WP_246113328.1">
    <property type="nucleotide sequence ID" value="NZ_BJYT01000051.1"/>
</dbReference>
<evidence type="ECO:0000259" key="1">
    <source>
        <dbReference type="Pfam" id="PF05239"/>
    </source>
</evidence>
<dbReference type="PANTHER" id="PTHR38463">
    <property type="entry name" value="STRESS RESPONSE PROTEIN YSNF"/>
    <property type="match status" value="1"/>
</dbReference>
<dbReference type="SUPFAM" id="SSF50346">
    <property type="entry name" value="PRC-barrel domain"/>
    <property type="match status" value="1"/>
</dbReference>
<dbReference type="GO" id="GO:0030077">
    <property type="term" value="C:plasma membrane light-harvesting complex"/>
    <property type="evidence" value="ECO:0007669"/>
    <property type="project" value="InterPro"/>
</dbReference>
<protein>
    <recommendedName>
        <fullName evidence="5">Photosystem reaction center subunit H</fullName>
    </recommendedName>
</protein>
<dbReference type="InterPro" id="IPR027275">
    <property type="entry name" value="PRC-brl_dom"/>
</dbReference>
<comment type="caution">
    <text evidence="3">The sequence shown here is derived from an EMBL/GenBank/DDBJ whole genome shotgun (WGS) entry which is preliminary data.</text>
</comment>
<reference evidence="3 4" key="1">
    <citation type="submission" date="2019-07" db="EMBL/GenBank/DDBJ databases">
        <title>Whole genome shotgun sequence of Segetibacter aerophilus NBRC 106135.</title>
        <authorList>
            <person name="Hosoyama A."/>
            <person name="Uohara A."/>
            <person name="Ohji S."/>
            <person name="Ichikawa N."/>
        </authorList>
    </citation>
    <scope>NUCLEOTIDE SEQUENCE [LARGE SCALE GENOMIC DNA]</scope>
    <source>
        <strain evidence="3 4">NBRC 106135</strain>
    </source>
</reference>
<keyword evidence="4" id="KW-1185">Reference proteome</keyword>
<evidence type="ECO:0008006" key="5">
    <source>
        <dbReference type="Google" id="ProtNLM"/>
    </source>
</evidence>
<name>A0A512BJX5_9BACT</name>
<proteinExistence type="predicted"/>
<gene>
    <name evidence="3" type="ORF">SAE01_47690</name>
</gene>
<dbReference type="Pfam" id="PF09557">
    <property type="entry name" value="DUF2382"/>
    <property type="match status" value="1"/>
</dbReference>
<dbReference type="InterPro" id="IPR052967">
    <property type="entry name" value="Stress_Response_Assoc"/>
</dbReference>
<dbReference type="AlphaFoldDB" id="A0A512BJX5"/>
<dbReference type="InterPro" id="IPR019060">
    <property type="entry name" value="DUF2382"/>
</dbReference>
<evidence type="ECO:0000259" key="2">
    <source>
        <dbReference type="Pfam" id="PF09557"/>
    </source>
</evidence>
<dbReference type="InterPro" id="IPR011033">
    <property type="entry name" value="PRC_barrel-like_sf"/>
</dbReference>
<feature type="domain" description="PRC-barrel" evidence="1">
    <location>
        <begin position="28"/>
        <end position="95"/>
    </location>
</feature>
<dbReference type="Gene3D" id="3.90.50.10">
    <property type="entry name" value="Photosynthetic Reaction Center, subunit H, domain 2"/>
    <property type="match status" value="1"/>
</dbReference>
<dbReference type="GO" id="GO:0019684">
    <property type="term" value="P:photosynthesis, light reaction"/>
    <property type="evidence" value="ECO:0007669"/>
    <property type="project" value="InterPro"/>
</dbReference>
<dbReference type="InterPro" id="IPR014747">
    <property type="entry name" value="Bac_photo_RC_H_C"/>
</dbReference>
<feature type="domain" description="DUF2382" evidence="2">
    <location>
        <begin position="190"/>
        <end position="297"/>
    </location>
</feature>
<accession>A0A512BJX5</accession>
<organism evidence="3 4">
    <name type="scientific">Segetibacter aerophilus</name>
    <dbReference type="NCBI Taxonomy" id="670293"/>
    <lineage>
        <taxon>Bacteria</taxon>
        <taxon>Pseudomonadati</taxon>
        <taxon>Bacteroidota</taxon>
        <taxon>Chitinophagia</taxon>
        <taxon>Chitinophagales</taxon>
        <taxon>Chitinophagaceae</taxon>
        <taxon>Segetibacter</taxon>
    </lineage>
</organism>
<evidence type="ECO:0000313" key="4">
    <source>
        <dbReference type="Proteomes" id="UP000321513"/>
    </source>
</evidence>
<evidence type="ECO:0000313" key="3">
    <source>
        <dbReference type="EMBL" id="GEO12273.1"/>
    </source>
</evidence>
<dbReference type="PANTHER" id="PTHR38463:SF1">
    <property type="entry name" value="STRESS RESPONSE PROTEIN YSNF"/>
    <property type="match status" value="1"/>
</dbReference>